<sequence length="282" mass="33145">MKNRILIILGLLLLIQKTQSQDIKITLGKTDFDNASVLLTNGKTLLGEVQDFKSPNTIEIVGNPFSFTMSATEELEKDLNLNRKQIKFRKSKDDQYQLIPADSIDTVHFFDDELNKNLEFKRLQIVRSINGKINETKRTIFLPVFKKDSINLYGYHLYSSGQYATTIFYLNNPKDNLAVAPYDMRFNEIFSARKKLIERIVSSYKFVSGNCPTFHNWLDKKFYSQTSEINRDDYKKLQKEIKKGKKSFKSKEKKLEFEREKWTEFYIKSFSPAIKKYKELCK</sequence>
<organism evidence="1 2">
    <name type="scientific">Winogradskyella eximia</name>
    <dbReference type="NCBI Taxonomy" id="262006"/>
    <lineage>
        <taxon>Bacteria</taxon>
        <taxon>Pseudomonadati</taxon>
        <taxon>Bacteroidota</taxon>
        <taxon>Flavobacteriia</taxon>
        <taxon>Flavobacteriales</taxon>
        <taxon>Flavobacteriaceae</taxon>
        <taxon>Winogradskyella</taxon>
    </lineage>
</organism>
<comment type="caution">
    <text evidence="1">The sequence shown here is derived from an EMBL/GenBank/DDBJ whole genome shotgun (WGS) entry which is preliminary data.</text>
</comment>
<dbReference type="AlphaFoldDB" id="A0A3D9GR62"/>
<gene>
    <name evidence="1" type="ORF">DFQ10_1104</name>
</gene>
<keyword evidence="2" id="KW-1185">Reference proteome</keyword>
<protein>
    <submittedName>
        <fullName evidence="1">Uncharacterized protein</fullName>
    </submittedName>
</protein>
<evidence type="ECO:0000313" key="2">
    <source>
        <dbReference type="Proteomes" id="UP000256980"/>
    </source>
</evidence>
<proteinExistence type="predicted"/>
<reference evidence="1 2" key="1">
    <citation type="submission" date="2018-07" db="EMBL/GenBank/DDBJ databases">
        <title>Genomic Encyclopedia of Type Strains, Phase III (KMG-III): the genomes of soil and plant-associated and newly described type strains.</title>
        <authorList>
            <person name="Whitman W."/>
        </authorList>
    </citation>
    <scope>NUCLEOTIDE SEQUENCE [LARGE SCALE GENOMIC DNA]</scope>
    <source>
        <strain evidence="1 2">CECT 7946</strain>
    </source>
</reference>
<dbReference type="Proteomes" id="UP000256980">
    <property type="component" value="Unassembled WGS sequence"/>
</dbReference>
<evidence type="ECO:0000313" key="1">
    <source>
        <dbReference type="EMBL" id="RED38498.1"/>
    </source>
</evidence>
<dbReference type="OrthoDB" id="1348221at2"/>
<accession>A0A3D9GR62</accession>
<name>A0A3D9GR62_9FLAO</name>
<dbReference type="EMBL" id="QRDV01000010">
    <property type="protein sequence ID" value="RED38498.1"/>
    <property type="molecule type" value="Genomic_DNA"/>
</dbReference>
<dbReference type="RefSeq" id="WP_115818648.1">
    <property type="nucleotide sequence ID" value="NZ_QRDV01000010.1"/>
</dbReference>